<evidence type="ECO:0000313" key="1">
    <source>
        <dbReference type="EMBL" id="SHJ38947.1"/>
    </source>
</evidence>
<name>A0A1M6IWY9_9FLAO</name>
<gene>
    <name evidence="1" type="ORF">SAMN04487908_11567</name>
</gene>
<evidence type="ECO:0000313" key="2">
    <source>
        <dbReference type="Proteomes" id="UP000184172"/>
    </source>
</evidence>
<dbReference type="EMBL" id="FQYV01000015">
    <property type="protein sequence ID" value="SHJ38947.1"/>
    <property type="molecule type" value="Genomic_DNA"/>
</dbReference>
<reference evidence="2" key="1">
    <citation type="submission" date="2016-11" db="EMBL/GenBank/DDBJ databases">
        <authorList>
            <person name="Varghese N."/>
            <person name="Submissions S."/>
        </authorList>
    </citation>
    <scope>NUCLEOTIDE SEQUENCE [LARGE SCALE GENOMIC DNA]</scope>
    <source>
        <strain evidence="2">DSM 26349</strain>
    </source>
</reference>
<evidence type="ECO:0008006" key="3">
    <source>
        <dbReference type="Google" id="ProtNLM"/>
    </source>
</evidence>
<sequence length="145" mass="16117">MWKNILIIAMVCTFISCGSSKKGVNTSKESKEIVLGNESLSYNSLGNGVALISLKLYDNNTFKFDFKSIPQPETDEKAVLISEKGTYTSEGAWKILNFKNPKFSLAAIFDTDFAQGKEFKVLDEENVKINTAKKSLSIWGVVCEK</sequence>
<dbReference type="Proteomes" id="UP000184172">
    <property type="component" value="Unassembled WGS sequence"/>
</dbReference>
<protein>
    <recommendedName>
        <fullName evidence="3">Lipoprotein</fullName>
    </recommendedName>
</protein>
<keyword evidence="2" id="KW-1185">Reference proteome</keyword>
<dbReference type="AlphaFoldDB" id="A0A1M6IWY9"/>
<dbReference type="OrthoDB" id="1439852at2"/>
<organism evidence="1 2">
    <name type="scientific">Aequorivita viscosa</name>
    <dbReference type="NCBI Taxonomy" id="797419"/>
    <lineage>
        <taxon>Bacteria</taxon>
        <taxon>Pseudomonadati</taxon>
        <taxon>Bacteroidota</taxon>
        <taxon>Flavobacteriia</taxon>
        <taxon>Flavobacteriales</taxon>
        <taxon>Flavobacteriaceae</taxon>
        <taxon>Aequorivita</taxon>
    </lineage>
</organism>
<dbReference type="STRING" id="797419.SAMN05216556_11868"/>
<dbReference type="RefSeq" id="WP_073218881.1">
    <property type="nucleotide sequence ID" value="NZ_FNNS01000018.1"/>
</dbReference>
<dbReference type="PROSITE" id="PS51257">
    <property type="entry name" value="PROKAR_LIPOPROTEIN"/>
    <property type="match status" value="1"/>
</dbReference>
<proteinExistence type="predicted"/>
<accession>A0A1M6IWY9</accession>